<protein>
    <submittedName>
        <fullName evidence="1">Uncharacterized protein</fullName>
    </submittedName>
</protein>
<gene>
    <name evidence="1" type="ORF">SBA5_300018</name>
</gene>
<name>A0A2N9LE90_9BACT</name>
<organism evidence="1 2">
    <name type="scientific">Candidatus Sulfuritelmatomonas gaucii</name>
    <dbReference type="NCBI Taxonomy" id="2043161"/>
    <lineage>
        <taxon>Bacteria</taxon>
        <taxon>Pseudomonadati</taxon>
        <taxon>Acidobacteriota</taxon>
        <taxon>Terriglobia</taxon>
        <taxon>Terriglobales</taxon>
        <taxon>Acidobacteriaceae</taxon>
        <taxon>Candidatus Sulfuritelmatomonas</taxon>
    </lineage>
</organism>
<dbReference type="EMBL" id="OKRB01000087">
    <property type="protein sequence ID" value="SPE21374.1"/>
    <property type="molecule type" value="Genomic_DNA"/>
</dbReference>
<accession>A0A2N9LE90</accession>
<sequence length="56" mass="6204">MSFYAVAAVGLKGTFGHVDPLLFLKKNLRFSNIFKYILGRARNPAREQASRCGTAT</sequence>
<dbReference type="Proteomes" id="UP000239735">
    <property type="component" value="Unassembled WGS sequence"/>
</dbReference>
<dbReference type="AlphaFoldDB" id="A0A2N9LE90"/>
<evidence type="ECO:0000313" key="1">
    <source>
        <dbReference type="EMBL" id="SPE21374.1"/>
    </source>
</evidence>
<reference evidence="2" key="1">
    <citation type="submission" date="2018-02" db="EMBL/GenBank/DDBJ databases">
        <authorList>
            <person name="Hausmann B."/>
        </authorList>
    </citation>
    <scope>NUCLEOTIDE SEQUENCE [LARGE SCALE GENOMIC DNA]</scope>
    <source>
        <strain evidence="2">Peat soil MAG SbA5</strain>
    </source>
</reference>
<proteinExistence type="predicted"/>
<evidence type="ECO:0000313" key="2">
    <source>
        <dbReference type="Proteomes" id="UP000239735"/>
    </source>
</evidence>